<keyword evidence="5" id="KW-1185">Reference proteome</keyword>
<dbReference type="GO" id="GO:0005576">
    <property type="term" value="C:extracellular region"/>
    <property type="evidence" value="ECO:0007669"/>
    <property type="project" value="UniProtKB-SubCell"/>
</dbReference>
<name>A0A7D5T6L5_9EURY</name>
<dbReference type="OrthoDB" id="10436at2157"/>
<dbReference type="CDD" id="cd10918">
    <property type="entry name" value="CE4_NodB_like_5s_6s"/>
    <property type="match status" value="1"/>
</dbReference>
<evidence type="ECO:0000313" key="4">
    <source>
        <dbReference type="EMBL" id="QLH79590.1"/>
    </source>
</evidence>
<dbReference type="Proteomes" id="UP000509667">
    <property type="component" value="Chromosome"/>
</dbReference>
<dbReference type="InterPro" id="IPR011330">
    <property type="entry name" value="Glyco_hydro/deAcase_b/a-brl"/>
</dbReference>
<dbReference type="KEGG" id="hrr:HZS55_20850"/>
<dbReference type="PANTHER" id="PTHR34216">
    <property type="match status" value="1"/>
</dbReference>
<reference evidence="4 5" key="1">
    <citation type="submission" date="2020-07" db="EMBL/GenBank/DDBJ databases">
        <title>Halosimplex pelagicum sp. nov. and Halosimplex rubrum sp. nov., isolated from salted brown alga Laminaria, and emended description of the genus Halosimplex.</title>
        <authorList>
            <person name="Cui H."/>
        </authorList>
    </citation>
    <scope>NUCLEOTIDE SEQUENCE [LARGE SCALE GENOMIC DNA]</scope>
    <source>
        <strain evidence="4 5">R27</strain>
    </source>
</reference>
<dbReference type="SUPFAM" id="SSF88713">
    <property type="entry name" value="Glycoside hydrolase/deacetylase"/>
    <property type="match status" value="1"/>
</dbReference>
<sequence>MLVSESQLLRAWRTVAFVGHFSRVESLSSRGTNKILAYHSVGGGFHDDIDPDRLRRDIAYLDRHYELVDLPAVRRPSDEKRVALIFEDGYRDFAENVVPVLREYDVPATVFVIADAIGDPSFTHNDRFEYEYMDREDLLALLDEDLVTIGNHTRTHPKLAEVPPDRLEREIVGAKRRLERVLGVEVDRFSYPYNSCTDRAAAVVRESHDIGVAGRGRREHISAETNPEVIPQVNGANPFWEVRWDLSDAGTFVGSLADRLVGRAV</sequence>
<dbReference type="Pfam" id="PF01522">
    <property type="entry name" value="Polysacc_deac_1"/>
    <property type="match status" value="1"/>
</dbReference>
<dbReference type="Gene3D" id="3.20.20.370">
    <property type="entry name" value="Glycoside hydrolase/deacetylase"/>
    <property type="match status" value="1"/>
</dbReference>
<dbReference type="GeneID" id="56080367"/>
<dbReference type="PANTHER" id="PTHR34216:SF3">
    <property type="entry name" value="POLY-BETA-1,6-N-ACETYL-D-GLUCOSAMINE N-DEACETYLASE"/>
    <property type="match status" value="1"/>
</dbReference>
<evidence type="ECO:0000256" key="1">
    <source>
        <dbReference type="ARBA" id="ARBA00004613"/>
    </source>
</evidence>
<feature type="domain" description="NodB homology" evidence="3">
    <location>
        <begin position="80"/>
        <end position="265"/>
    </location>
</feature>
<keyword evidence="2" id="KW-0732">Signal</keyword>
<dbReference type="GO" id="GO:0016810">
    <property type="term" value="F:hydrolase activity, acting on carbon-nitrogen (but not peptide) bonds"/>
    <property type="evidence" value="ECO:0007669"/>
    <property type="project" value="InterPro"/>
</dbReference>
<dbReference type="InterPro" id="IPR051398">
    <property type="entry name" value="Polysacch_Deacetylase"/>
</dbReference>
<evidence type="ECO:0000256" key="2">
    <source>
        <dbReference type="ARBA" id="ARBA00022729"/>
    </source>
</evidence>
<evidence type="ECO:0000313" key="5">
    <source>
        <dbReference type="Proteomes" id="UP000509667"/>
    </source>
</evidence>
<dbReference type="EMBL" id="CP058910">
    <property type="protein sequence ID" value="QLH79590.1"/>
    <property type="molecule type" value="Genomic_DNA"/>
</dbReference>
<gene>
    <name evidence="4" type="ORF">HZS55_20850</name>
</gene>
<dbReference type="RefSeq" id="WP_179909455.1">
    <property type="nucleotide sequence ID" value="NZ_CP058910.1"/>
</dbReference>
<accession>A0A7D5T6L5</accession>
<dbReference type="AlphaFoldDB" id="A0A7D5T6L5"/>
<comment type="subcellular location">
    <subcellularLocation>
        <location evidence="1">Secreted</location>
    </subcellularLocation>
</comment>
<dbReference type="GO" id="GO:0005975">
    <property type="term" value="P:carbohydrate metabolic process"/>
    <property type="evidence" value="ECO:0007669"/>
    <property type="project" value="InterPro"/>
</dbReference>
<proteinExistence type="predicted"/>
<protein>
    <submittedName>
        <fullName evidence="4">Polysaccharide deacetylase family protein</fullName>
    </submittedName>
</protein>
<evidence type="ECO:0000259" key="3">
    <source>
        <dbReference type="PROSITE" id="PS51677"/>
    </source>
</evidence>
<organism evidence="4 5">
    <name type="scientific">Halosimplex rubrum</name>
    <dbReference type="NCBI Taxonomy" id="869889"/>
    <lineage>
        <taxon>Archaea</taxon>
        <taxon>Methanobacteriati</taxon>
        <taxon>Methanobacteriota</taxon>
        <taxon>Stenosarchaea group</taxon>
        <taxon>Halobacteria</taxon>
        <taxon>Halobacteriales</taxon>
        <taxon>Haloarculaceae</taxon>
        <taxon>Halosimplex</taxon>
    </lineage>
</organism>
<dbReference type="PROSITE" id="PS51677">
    <property type="entry name" value="NODB"/>
    <property type="match status" value="1"/>
</dbReference>
<dbReference type="InterPro" id="IPR002509">
    <property type="entry name" value="NODB_dom"/>
</dbReference>